<dbReference type="InterPro" id="IPR011009">
    <property type="entry name" value="Kinase-like_dom_sf"/>
</dbReference>
<evidence type="ECO:0000256" key="1">
    <source>
        <dbReference type="ARBA" id="ARBA00004629"/>
    </source>
</evidence>
<dbReference type="Pfam" id="PF08311">
    <property type="entry name" value="Mad3_BUB1_I"/>
    <property type="match status" value="1"/>
</dbReference>
<dbReference type="PROSITE" id="PS00108">
    <property type="entry name" value="PROTEIN_KINASE_ST"/>
    <property type="match status" value="1"/>
</dbReference>
<evidence type="ECO:0000256" key="2">
    <source>
        <dbReference type="ARBA" id="ARBA00022454"/>
    </source>
</evidence>
<dbReference type="PANTHER" id="PTHR14030">
    <property type="entry name" value="MITOTIC CHECKPOINT SERINE/THREONINE-PROTEIN KINASE BUB1"/>
    <property type="match status" value="1"/>
</dbReference>
<dbReference type="GO" id="GO:0005524">
    <property type="term" value="F:ATP binding"/>
    <property type="evidence" value="ECO:0007669"/>
    <property type="project" value="InterPro"/>
</dbReference>
<dbReference type="PANTHER" id="PTHR14030:SF4">
    <property type="entry name" value="BUB1 KINASE, ISOFORM A-RELATED"/>
    <property type="match status" value="1"/>
</dbReference>
<dbReference type="SMART" id="SM00220">
    <property type="entry name" value="S_TKc"/>
    <property type="match status" value="1"/>
</dbReference>
<dbReference type="GO" id="GO:0051754">
    <property type="term" value="P:meiotic sister chromatid cohesion, centromeric"/>
    <property type="evidence" value="ECO:0007669"/>
    <property type="project" value="TreeGrafter"/>
</dbReference>
<dbReference type="SMART" id="SM00777">
    <property type="entry name" value="Mad3_BUB1_I"/>
    <property type="match status" value="1"/>
</dbReference>
<dbReference type="GO" id="GO:0032991">
    <property type="term" value="C:protein-containing complex"/>
    <property type="evidence" value="ECO:0007669"/>
    <property type="project" value="UniProtKB-ARBA"/>
</dbReference>
<keyword evidence="4" id="KW-0137">Centromere</keyword>
<dbReference type="FunFam" id="1.25.40.430:FF:000003">
    <property type="entry name" value="Checkpoint serine/threonine-protein kinase BUB1"/>
    <property type="match status" value="1"/>
</dbReference>
<dbReference type="GO" id="GO:0007094">
    <property type="term" value="P:mitotic spindle assembly checkpoint signaling"/>
    <property type="evidence" value="ECO:0007669"/>
    <property type="project" value="InterPro"/>
</dbReference>
<organism evidence="8 9">
    <name type="scientific">Terfezia boudieri ATCC MYA-4762</name>
    <dbReference type="NCBI Taxonomy" id="1051890"/>
    <lineage>
        <taxon>Eukaryota</taxon>
        <taxon>Fungi</taxon>
        <taxon>Dikarya</taxon>
        <taxon>Ascomycota</taxon>
        <taxon>Pezizomycotina</taxon>
        <taxon>Pezizomycetes</taxon>
        <taxon>Pezizales</taxon>
        <taxon>Pezizaceae</taxon>
        <taxon>Terfezia</taxon>
    </lineage>
</organism>
<feature type="compositionally biased region" description="Basic and acidic residues" evidence="5">
    <location>
        <begin position="465"/>
        <end position="476"/>
    </location>
</feature>
<feature type="compositionally biased region" description="Basic and acidic residues" evidence="5">
    <location>
        <begin position="644"/>
        <end position="657"/>
    </location>
</feature>
<keyword evidence="3" id="KW-0995">Kinetochore</keyword>
<dbReference type="InterPro" id="IPR000719">
    <property type="entry name" value="Prot_kinase_dom"/>
</dbReference>
<dbReference type="InterPro" id="IPR013212">
    <property type="entry name" value="Mad3/Bub1_I"/>
</dbReference>
<dbReference type="Gene3D" id="1.25.40.430">
    <property type="match status" value="1"/>
</dbReference>
<evidence type="ECO:0000256" key="3">
    <source>
        <dbReference type="ARBA" id="ARBA00022838"/>
    </source>
</evidence>
<proteinExistence type="predicted"/>
<dbReference type="CDD" id="cd13981">
    <property type="entry name" value="STKc_Bub1_BubR1"/>
    <property type="match status" value="1"/>
</dbReference>
<feature type="region of interest" description="Disordered" evidence="5">
    <location>
        <begin position="419"/>
        <end position="440"/>
    </location>
</feature>
<feature type="domain" description="Protein kinase" evidence="6">
    <location>
        <begin position="854"/>
        <end position="1215"/>
    </location>
</feature>
<dbReference type="InParanoid" id="A0A3N4M9R1"/>
<evidence type="ECO:0000313" key="8">
    <source>
        <dbReference type="EMBL" id="RPB29061.1"/>
    </source>
</evidence>
<dbReference type="Proteomes" id="UP000267821">
    <property type="component" value="Unassembled WGS sequence"/>
</dbReference>
<dbReference type="InterPro" id="IPR015661">
    <property type="entry name" value="Bub1/Mad3"/>
</dbReference>
<dbReference type="Gene3D" id="1.10.510.10">
    <property type="entry name" value="Transferase(Phosphotransferase) domain 1"/>
    <property type="match status" value="1"/>
</dbReference>
<dbReference type="GO" id="GO:0005634">
    <property type="term" value="C:nucleus"/>
    <property type="evidence" value="ECO:0007669"/>
    <property type="project" value="TreeGrafter"/>
</dbReference>
<dbReference type="SUPFAM" id="SSF56112">
    <property type="entry name" value="Protein kinase-like (PK-like)"/>
    <property type="match status" value="1"/>
</dbReference>
<dbReference type="PROSITE" id="PS50011">
    <property type="entry name" value="PROTEIN_KINASE_DOM"/>
    <property type="match status" value="1"/>
</dbReference>
<gene>
    <name evidence="8" type="ORF">L211DRAFT_832934</name>
</gene>
<dbReference type="GO" id="GO:0000776">
    <property type="term" value="C:kinetochore"/>
    <property type="evidence" value="ECO:0007669"/>
    <property type="project" value="UniProtKB-KW"/>
</dbReference>
<dbReference type="OrthoDB" id="248495at2759"/>
<dbReference type="GO" id="GO:0004672">
    <property type="term" value="F:protein kinase activity"/>
    <property type="evidence" value="ECO:0007669"/>
    <property type="project" value="InterPro"/>
</dbReference>
<feature type="compositionally biased region" description="Gly residues" evidence="5">
    <location>
        <begin position="669"/>
        <end position="680"/>
    </location>
</feature>
<dbReference type="STRING" id="1051890.A0A3N4M9R1"/>
<dbReference type="PROSITE" id="PS51489">
    <property type="entry name" value="BUB1_N"/>
    <property type="match status" value="1"/>
</dbReference>
<evidence type="ECO:0000256" key="5">
    <source>
        <dbReference type="SAM" id="MobiDB-lite"/>
    </source>
</evidence>
<name>A0A3N4M9R1_9PEZI</name>
<evidence type="ECO:0000259" key="7">
    <source>
        <dbReference type="PROSITE" id="PS51489"/>
    </source>
</evidence>
<feature type="compositionally biased region" description="Basic and acidic residues" evidence="5">
    <location>
        <begin position="723"/>
        <end position="735"/>
    </location>
</feature>
<feature type="compositionally biased region" description="Acidic residues" evidence="5">
    <location>
        <begin position="504"/>
        <end position="524"/>
    </location>
</feature>
<feature type="compositionally biased region" description="Acidic residues" evidence="5">
    <location>
        <begin position="477"/>
        <end position="488"/>
    </location>
</feature>
<dbReference type="AlphaFoldDB" id="A0A3N4M9R1"/>
<feature type="compositionally biased region" description="Acidic residues" evidence="5">
    <location>
        <begin position="556"/>
        <end position="567"/>
    </location>
</feature>
<feature type="region of interest" description="Disordered" evidence="5">
    <location>
        <begin position="379"/>
        <end position="406"/>
    </location>
</feature>
<feature type="domain" description="BUB1 N-terminal" evidence="7">
    <location>
        <begin position="49"/>
        <end position="210"/>
    </location>
</feature>
<reference evidence="8 9" key="1">
    <citation type="journal article" date="2018" name="Nat. Ecol. Evol.">
        <title>Pezizomycetes genomes reveal the molecular basis of ectomycorrhizal truffle lifestyle.</title>
        <authorList>
            <person name="Murat C."/>
            <person name="Payen T."/>
            <person name="Noel B."/>
            <person name="Kuo A."/>
            <person name="Morin E."/>
            <person name="Chen J."/>
            <person name="Kohler A."/>
            <person name="Krizsan K."/>
            <person name="Balestrini R."/>
            <person name="Da Silva C."/>
            <person name="Montanini B."/>
            <person name="Hainaut M."/>
            <person name="Levati E."/>
            <person name="Barry K.W."/>
            <person name="Belfiori B."/>
            <person name="Cichocki N."/>
            <person name="Clum A."/>
            <person name="Dockter R.B."/>
            <person name="Fauchery L."/>
            <person name="Guy J."/>
            <person name="Iotti M."/>
            <person name="Le Tacon F."/>
            <person name="Lindquist E.A."/>
            <person name="Lipzen A."/>
            <person name="Malagnac F."/>
            <person name="Mello A."/>
            <person name="Molinier V."/>
            <person name="Miyauchi S."/>
            <person name="Poulain J."/>
            <person name="Riccioni C."/>
            <person name="Rubini A."/>
            <person name="Sitrit Y."/>
            <person name="Splivallo R."/>
            <person name="Traeger S."/>
            <person name="Wang M."/>
            <person name="Zifcakova L."/>
            <person name="Wipf D."/>
            <person name="Zambonelli A."/>
            <person name="Paolocci F."/>
            <person name="Nowrousian M."/>
            <person name="Ottonello S."/>
            <person name="Baldrian P."/>
            <person name="Spatafora J.W."/>
            <person name="Henrissat B."/>
            <person name="Nagy L.G."/>
            <person name="Aury J.M."/>
            <person name="Wincker P."/>
            <person name="Grigoriev I.V."/>
            <person name="Bonfante P."/>
            <person name="Martin F.M."/>
        </authorList>
    </citation>
    <scope>NUCLEOTIDE SEQUENCE [LARGE SCALE GENOMIC DNA]</scope>
    <source>
        <strain evidence="8 9">ATCC MYA-4762</strain>
    </source>
</reference>
<feature type="region of interest" description="Disordered" evidence="5">
    <location>
        <begin position="460"/>
        <end position="763"/>
    </location>
</feature>
<accession>A0A3N4M9R1</accession>
<dbReference type="InterPro" id="IPR008271">
    <property type="entry name" value="Ser/Thr_kinase_AS"/>
</dbReference>
<evidence type="ECO:0000259" key="6">
    <source>
        <dbReference type="PROSITE" id="PS50011"/>
    </source>
</evidence>
<evidence type="ECO:0000256" key="4">
    <source>
        <dbReference type="ARBA" id="ARBA00023328"/>
    </source>
</evidence>
<dbReference type="FunCoup" id="A0A3N4M9R1">
    <property type="interactions" value="462"/>
</dbReference>
<dbReference type="EMBL" id="ML121528">
    <property type="protein sequence ID" value="RPB29061.1"/>
    <property type="molecule type" value="Genomic_DNA"/>
</dbReference>
<evidence type="ECO:0000313" key="9">
    <source>
        <dbReference type="Proteomes" id="UP000267821"/>
    </source>
</evidence>
<protein>
    <submittedName>
        <fullName evidence="8">Uncharacterized protein</fullName>
    </submittedName>
</protein>
<sequence>MADPGAIDFSLIEPHKENILPLSTGRSARALVTALSGTPDEHQSERDSFESELLVASDLDDPLDVWTRYVHWTLNTYPAGNSSQSQLLPLLERATRAFLHDSHYRNDARYVKFWILYIQRFSDAPREHFAYLARNDIGQRLALFYEEFAAWLESVGRRGQAREVYQLGVENGARPRERLVRKFEEFIHRCEANPITEDEPRSPALPAVRPALAAKTLPFAGGVEGGVYPDPQAHASAAPAGPKPKREKMTIFSDADNGAQPAPVLGPGTGGWDSIDTLEHRRKENIMEPTPWAGQVLKQQGGGGGGGKAIGGGKLAIFRDIDQPPPPPPSSAALTPAFPNARYIYPNPSNPSLEYSFEELRAMQRNLLNIDWAARRRQEAEFKRPSKQPNKRLPPPPVFRDDISTTPPRAQTIAVAAKLHSPSPGRGKLKKRSRMMQGGEPTMTLHTKAATDEIYELLNQPIDQPNRDLDTDRQGEDDGESDFFDDDVTTNTDAGGRAGPCSDSDSDSGEDGVSQEEGDEDDAGSDWSDGNKINYEEETVGLAEDTYFQKFNANLVDEDDENEDSDDANNNPQTEEPDLPPTTMQPLSRKLFGDENHIGGGSAGRKKPYMTPIVERTEVSLPPTTARRRAAEKAQVAKTPSRPKGAERERRERKFDKVLSSPFMEIVPGQGGSGGIGVGTTVGSESGAWSEEDSDFFLPPPKKLGAFGNIKSPPPLQPRKAGSPRDENGDRENSKKAALGPGHKRTLVPSTTTPVPPKADIAHKGGPLITDTQLNPMTPEIHATILSKLTTPLSAYEGYFEYQSNTKSKAAEIRKSLKPPSAKASGCGGDKSVEVVFPGKPSTKGRPAIGHTKYVFTRQIGEGAFAPVYLVENTDVAICTKKEDEDEMEAHFADLALITETRLLNRTPTEAIKIETERPSAWEFYIMRQAHRRLGLTRASESILLAHECHIYPTEASFLILPYLSQGTVLDLVNLSNRDLSQQGKPSAGLEETLAMFLTVEILRTMEGLHTKGLIHGDLKADNCLVRFLPLDVGEEWEPRYRSDGGGGWNKKGIALIDFGRGIDMKVFPANVQFVADWKPDDVSDCVEVREMRPWSYQIDYHGCAGIIHNLLFGRHLEIVGEKGAGVGAGMGGKCWRVKEPFKRYWQGDIWARCFDVLLNPAKFAPEEEGARLPVLKAVRGVREEMESWLEGNSEKGTGLRNVIRRLEGVVRARK</sequence>
<keyword evidence="9" id="KW-1185">Reference proteome</keyword>
<comment type="subcellular location">
    <subcellularLocation>
        <location evidence="1">Chromosome</location>
        <location evidence="1">Centromere</location>
        <location evidence="1">Kinetochore</location>
    </subcellularLocation>
</comment>
<keyword evidence="2" id="KW-0158">Chromosome</keyword>